<comment type="caution">
    <text evidence="2">The sequence shown here is derived from an EMBL/GenBank/DDBJ whole genome shotgun (WGS) entry which is preliminary data.</text>
</comment>
<accession>A0ABW6Y2J3</accession>
<sequence>MIAVAVLLLPAMGLLLFMMDRFENRVAAAPKRPRHARQSHLRLVEDPDPTPVVGHEAGHADAA</sequence>
<evidence type="ECO:0000256" key="1">
    <source>
        <dbReference type="SAM" id="MobiDB-lite"/>
    </source>
</evidence>
<organism evidence="2 3">
    <name type="scientific">Streptomyces flavochromogenes</name>
    <dbReference type="NCBI Taxonomy" id="68199"/>
    <lineage>
        <taxon>Bacteria</taxon>
        <taxon>Bacillati</taxon>
        <taxon>Actinomycetota</taxon>
        <taxon>Actinomycetes</taxon>
        <taxon>Kitasatosporales</taxon>
        <taxon>Streptomycetaceae</taxon>
        <taxon>Streptomyces</taxon>
    </lineage>
</organism>
<name>A0ABW6Y2J3_9ACTN</name>
<dbReference type="EMBL" id="JBIBDZ010000015">
    <property type="protein sequence ID" value="MFF5923781.1"/>
    <property type="molecule type" value="Genomic_DNA"/>
</dbReference>
<feature type="region of interest" description="Disordered" evidence="1">
    <location>
        <begin position="30"/>
        <end position="63"/>
    </location>
</feature>
<evidence type="ECO:0000313" key="3">
    <source>
        <dbReference type="Proteomes" id="UP001602370"/>
    </source>
</evidence>
<protein>
    <submittedName>
        <fullName evidence="2">Uncharacterized protein</fullName>
    </submittedName>
</protein>
<dbReference type="Proteomes" id="UP001602370">
    <property type="component" value="Unassembled WGS sequence"/>
</dbReference>
<gene>
    <name evidence="2" type="ORF">ACFY8C_36480</name>
</gene>
<reference evidence="2 3" key="1">
    <citation type="submission" date="2024-10" db="EMBL/GenBank/DDBJ databases">
        <title>The Natural Products Discovery Center: Release of the First 8490 Sequenced Strains for Exploring Actinobacteria Biosynthetic Diversity.</title>
        <authorList>
            <person name="Kalkreuter E."/>
            <person name="Kautsar S.A."/>
            <person name="Yang D."/>
            <person name="Bader C.D."/>
            <person name="Teijaro C.N."/>
            <person name="Fluegel L."/>
            <person name="Davis C.M."/>
            <person name="Simpson J.R."/>
            <person name="Lauterbach L."/>
            <person name="Steele A.D."/>
            <person name="Gui C."/>
            <person name="Meng S."/>
            <person name="Li G."/>
            <person name="Viehrig K."/>
            <person name="Ye F."/>
            <person name="Su P."/>
            <person name="Kiefer A.F."/>
            <person name="Nichols A."/>
            <person name="Cepeda A.J."/>
            <person name="Yan W."/>
            <person name="Fan B."/>
            <person name="Jiang Y."/>
            <person name="Adhikari A."/>
            <person name="Zheng C.-J."/>
            <person name="Schuster L."/>
            <person name="Cowan T.M."/>
            <person name="Smanski M.J."/>
            <person name="Chevrette M.G."/>
            <person name="De Carvalho L.P.S."/>
            <person name="Shen B."/>
        </authorList>
    </citation>
    <scope>NUCLEOTIDE SEQUENCE [LARGE SCALE GENOMIC DNA]</scope>
    <source>
        <strain evidence="2 3">NPDC012605</strain>
    </source>
</reference>
<proteinExistence type="predicted"/>
<feature type="compositionally biased region" description="Basic residues" evidence="1">
    <location>
        <begin position="31"/>
        <end position="40"/>
    </location>
</feature>
<evidence type="ECO:0000313" key="2">
    <source>
        <dbReference type="EMBL" id="MFF5923781.1"/>
    </source>
</evidence>
<dbReference type="RefSeq" id="WP_388311410.1">
    <property type="nucleotide sequence ID" value="NZ_JBIBDZ010000015.1"/>
</dbReference>
<keyword evidence="3" id="KW-1185">Reference proteome</keyword>